<dbReference type="RefSeq" id="WP_191187099.1">
    <property type="nucleotide sequence ID" value="NZ_JACWMY010000001.1"/>
</dbReference>
<gene>
    <name evidence="2" type="ORF">IDJ77_01215</name>
</gene>
<keyword evidence="1" id="KW-0472">Membrane</keyword>
<evidence type="ECO:0008006" key="4">
    <source>
        <dbReference type="Google" id="ProtNLM"/>
    </source>
</evidence>
<accession>A0ABR7WJA9</accession>
<reference evidence="2 3" key="1">
    <citation type="submission" date="2020-09" db="EMBL/GenBank/DDBJ databases">
        <title>Novel species of Mucilaginibacter isolated from a glacier on the Tibetan Plateau.</title>
        <authorList>
            <person name="Liu Q."/>
            <person name="Xin Y.-H."/>
        </authorList>
    </citation>
    <scope>NUCLEOTIDE SEQUENCE [LARGE SCALE GENOMIC DNA]</scope>
    <source>
        <strain evidence="2 3">ZT4R22</strain>
    </source>
</reference>
<keyword evidence="1" id="KW-1133">Transmembrane helix</keyword>
<keyword evidence="3" id="KW-1185">Reference proteome</keyword>
<evidence type="ECO:0000313" key="2">
    <source>
        <dbReference type="EMBL" id="MBD1362415.1"/>
    </source>
</evidence>
<proteinExistence type="predicted"/>
<dbReference type="EMBL" id="JACWMY010000001">
    <property type="protein sequence ID" value="MBD1362415.1"/>
    <property type="molecule type" value="Genomic_DNA"/>
</dbReference>
<feature type="transmembrane region" description="Helical" evidence="1">
    <location>
        <begin position="12"/>
        <end position="35"/>
    </location>
</feature>
<sequence length="62" mass="7033">MFKQFTQNINGHQVYLLSSLGIFLVFFIVVTIILFRLGKSHVDHMSALPLSDNDVDPSKNLL</sequence>
<protein>
    <recommendedName>
        <fullName evidence="4">Cbb3-type cytochrome oxidase component FixQ</fullName>
    </recommendedName>
</protein>
<comment type="caution">
    <text evidence="2">The sequence shown here is derived from an EMBL/GenBank/DDBJ whole genome shotgun (WGS) entry which is preliminary data.</text>
</comment>
<name>A0ABR7WJA9_9SPHI</name>
<evidence type="ECO:0000256" key="1">
    <source>
        <dbReference type="SAM" id="Phobius"/>
    </source>
</evidence>
<dbReference type="Proteomes" id="UP000606600">
    <property type="component" value="Unassembled WGS sequence"/>
</dbReference>
<evidence type="ECO:0000313" key="3">
    <source>
        <dbReference type="Proteomes" id="UP000606600"/>
    </source>
</evidence>
<organism evidence="2 3">
    <name type="scientific">Mucilaginibacter pankratovii</name>
    <dbReference type="NCBI Taxonomy" id="2772110"/>
    <lineage>
        <taxon>Bacteria</taxon>
        <taxon>Pseudomonadati</taxon>
        <taxon>Bacteroidota</taxon>
        <taxon>Sphingobacteriia</taxon>
        <taxon>Sphingobacteriales</taxon>
        <taxon>Sphingobacteriaceae</taxon>
        <taxon>Mucilaginibacter</taxon>
    </lineage>
</organism>
<keyword evidence="1" id="KW-0812">Transmembrane</keyword>